<evidence type="ECO:0000313" key="1">
    <source>
        <dbReference type="EMBL" id="MEQ2231862.1"/>
    </source>
</evidence>
<accession>A0ABV0TK31</accession>
<dbReference type="EMBL" id="JAHRIQ010035040">
    <property type="protein sequence ID" value="MEQ2231862.1"/>
    <property type="molecule type" value="Genomic_DNA"/>
</dbReference>
<organism evidence="1 2">
    <name type="scientific">Ilyodon furcidens</name>
    <name type="common">goldbreast splitfin</name>
    <dbReference type="NCBI Taxonomy" id="33524"/>
    <lineage>
        <taxon>Eukaryota</taxon>
        <taxon>Metazoa</taxon>
        <taxon>Chordata</taxon>
        <taxon>Craniata</taxon>
        <taxon>Vertebrata</taxon>
        <taxon>Euteleostomi</taxon>
        <taxon>Actinopterygii</taxon>
        <taxon>Neopterygii</taxon>
        <taxon>Teleostei</taxon>
        <taxon>Neoteleostei</taxon>
        <taxon>Acanthomorphata</taxon>
        <taxon>Ovalentaria</taxon>
        <taxon>Atherinomorphae</taxon>
        <taxon>Cyprinodontiformes</taxon>
        <taxon>Goodeidae</taxon>
        <taxon>Ilyodon</taxon>
    </lineage>
</organism>
<gene>
    <name evidence="1" type="ORF">ILYODFUR_005018</name>
</gene>
<reference evidence="1 2" key="1">
    <citation type="submission" date="2021-06" db="EMBL/GenBank/DDBJ databases">
        <authorList>
            <person name="Palmer J.M."/>
        </authorList>
    </citation>
    <scope>NUCLEOTIDE SEQUENCE [LARGE SCALE GENOMIC DNA]</scope>
    <source>
        <strain evidence="2">if_2019</strain>
        <tissue evidence="1">Muscle</tissue>
    </source>
</reference>
<name>A0ABV0TK31_9TELE</name>
<dbReference type="Proteomes" id="UP001482620">
    <property type="component" value="Unassembled WGS sequence"/>
</dbReference>
<sequence length="142" mass="15848">MSAVSGAKEAKTAVIVCQEFGPTLMCFCSSACRSYVIYILYRQLRTTAHFHPEDKVKPVRKVKKQQDSSVVSEYSETLSVRLESIPAVTGSEDVCTVDSLPDHHRPTQPQENHHHAHVSSHRRAVWTGQLGQQACFWAAALQ</sequence>
<evidence type="ECO:0000313" key="2">
    <source>
        <dbReference type="Proteomes" id="UP001482620"/>
    </source>
</evidence>
<comment type="caution">
    <text evidence="1">The sequence shown here is derived from an EMBL/GenBank/DDBJ whole genome shotgun (WGS) entry which is preliminary data.</text>
</comment>
<keyword evidence="2" id="KW-1185">Reference proteome</keyword>
<protein>
    <submittedName>
        <fullName evidence="1">Uncharacterized protein</fullName>
    </submittedName>
</protein>
<proteinExistence type="predicted"/>